<comment type="caution">
    <text evidence="6">The sequence shown here is derived from an EMBL/GenBank/DDBJ whole genome shotgun (WGS) entry which is preliminary data.</text>
</comment>
<protein>
    <recommendedName>
        <fullName evidence="5">NACHT domain-containing protein</fullName>
    </recommendedName>
</protein>
<feature type="repeat" description="ANK" evidence="3">
    <location>
        <begin position="1125"/>
        <end position="1157"/>
    </location>
</feature>
<dbReference type="Pfam" id="PF17100">
    <property type="entry name" value="NACHT_N"/>
    <property type="match status" value="1"/>
</dbReference>
<dbReference type="OrthoDB" id="194358at2759"/>
<dbReference type="PROSITE" id="PS50837">
    <property type="entry name" value="NACHT"/>
    <property type="match status" value="1"/>
</dbReference>
<dbReference type="InterPro" id="IPR002110">
    <property type="entry name" value="Ankyrin_rpt"/>
</dbReference>
<dbReference type="Pfam" id="PF13637">
    <property type="entry name" value="Ank_4"/>
    <property type="match status" value="1"/>
</dbReference>
<dbReference type="HOGENOM" id="CLU_000288_34_23_1"/>
<evidence type="ECO:0000259" key="5">
    <source>
        <dbReference type="PROSITE" id="PS50837"/>
    </source>
</evidence>
<evidence type="ECO:0000256" key="4">
    <source>
        <dbReference type="SAM" id="MobiDB-lite"/>
    </source>
</evidence>
<dbReference type="EMBL" id="ABDF02000006">
    <property type="protein sequence ID" value="EHK22904.1"/>
    <property type="molecule type" value="Genomic_DNA"/>
</dbReference>
<gene>
    <name evidence="6" type="ORF">TRIVIDRAFT_222162</name>
</gene>
<dbReference type="InterPro" id="IPR056884">
    <property type="entry name" value="NPHP3-like_N"/>
</dbReference>
<keyword evidence="2 3" id="KW-0040">ANK repeat</keyword>
<reference evidence="6 7" key="1">
    <citation type="journal article" date="2011" name="Genome Biol.">
        <title>Comparative genome sequence analysis underscores mycoparasitism as the ancestral life style of Trichoderma.</title>
        <authorList>
            <person name="Kubicek C.P."/>
            <person name="Herrera-Estrella A."/>
            <person name="Seidl-Seiboth V."/>
            <person name="Martinez D.A."/>
            <person name="Druzhinina I.S."/>
            <person name="Thon M."/>
            <person name="Zeilinger S."/>
            <person name="Casas-Flores S."/>
            <person name="Horwitz B.A."/>
            <person name="Mukherjee P.K."/>
            <person name="Mukherjee M."/>
            <person name="Kredics L."/>
            <person name="Alcaraz L.D."/>
            <person name="Aerts A."/>
            <person name="Antal Z."/>
            <person name="Atanasova L."/>
            <person name="Cervantes-Badillo M.G."/>
            <person name="Challacombe J."/>
            <person name="Chertkov O."/>
            <person name="McCluskey K."/>
            <person name="Coulpier F."/>
            <person name="Deshpande N."/>
            <person name="von Doehren H."/>
            <person name="Ebbole D.J."/>
            <person name="Esquivel-Naranjo E.U."/>
            <person name="Fekete E."/>
            <person name="Flipphi M."/>
            <person name="Glaser F."/>
            <person name="Gomez-Rodriguez E.Y."/>
            <person name="Gruber S."/>
            <person name="Han C."/>
            <person name="Henrissat B."/>
            <person name="Hermosa R."/>
            <person name="Hernandez-Onate M."/>
            <person name="Karaffa L."/>
            <person name="Kosti I."/>
            <person name="Le Crom S."/>
            <person name="Lindquist E."/>
            <person name="Lucas S."/>
            <person name="Luebeck M."/>
            <person name="Luebeck P.S."/>
            <person name="Margeot A."/>
            <person name="Metz B."/>
            <person name="Misra M."/>
            <person name="Nevalainen H."/>
            <person name="Omann M."/>
            <person name="Packer N."/>
            <person name="Perrone G."/>
            <person name="Uresti-Rivera E.E."/>
            <person name="Salamov A."/>
            <person name="Schmoll M."/>
            <person name="Seiboth B."/>
            <person name="Shapiro H."/>
            <person name="Sukno S."/>
            <person name="Tamayo-Ramos J.A."/>
            <person name="Tisch D."/>
            <person name="Wiest A."/>
            <person name="Wilkinson H.H."/>
            <person name="Zhang M."/>
            <person name="Coutinho P.M."/>
            <person name="Kenerley C.M."/>
            <person name="Monte E."/>
            <person name="Baker S.E."/>
            <person name="Grigoriev I.V."/>
        </authorList>
    </citation>
    <scope>NUCLEOTIDE SEQUENCE [LARGE SCALE GENOMIC DNA]</scope>
    <source>
        <strain evidence="7">Gv29-8 / FGSC 10586</strain>
    </source>
</reference>
<dbReference type="InterPro" id="IPR031359">
    <property type="entry name" value="NACHT_N"/>
</dbReference>
<evidence type="ECO:0000313" key="6">
    <source>
        <dbReference type="EMBL" id="EHK22904.1"/>
    </source>
</evidence>
<feature type="domain" description="NACHT" evidence="5">
    <location>
        <begin position="378"/>
        <end position="524"/>
    </location>
</feature>
<dbReference type="InterPro" id="IPR036770">
    <property type="entry name" value="Ankyrin_rpt-contain_sf"/>
</dbReference>
<dbReference type="VEuPathDB" id="FungiDB:TRIVIDRAFT_222162"/>
<feature type="region of interest" description="Disordered" evidence="4">
    <location>
        <begin position="1"/>
        <end position="64"/>
    </location>
</feature>
<feature type="repeat" description="ANK" evidence="3">
    <location>
        <begin position="1245"/>
        <end position="1282"/>
    </location>
</feature>
<dbReference type="InterPro" id="IPR007111">
    <property type="entry name" value="NACHT_NTPase"/>
</dbReference>
<name>G9MS37_HYPVG</name>
<dbReference type="Gene3D" id="1.25.40.20">
    <property type="entry name" value="Ankyrin repeat-containing domain"/>
    <property type="match status" value="5"/>
</dbReference>
<evidence type="ECO:0000256" key="1">
    <source>
        <dbReference type="ARBA" id="ARBA00022737"/>
    </source>
</evidence>
<evidence type="ECO:0000313" key="7">
    <source>
        <dbReference type="Proteomes" id="UP000007115"/>
    </source>
</evidence>
<feature type="repeat" description="ANK" evidence="3">
    <location>
        <begin position="908"/>
        <end position="937"/>
    </location>
</feature>
<dbReference type="RefSeq" id="XP_013957110.1">
    <property type="nucleotide sequence ID" value="XM_014101635.1"/>
</dbReference>
<dbReference type="PANTHER" id="PTHR24198:SF165">
    <property type="entry name" value="ANKYRIN REPEAT-CONTAINING PROTEIN-RELATED"/>
    <property type="match status" value="1"/>
</dbReference>
<evidence type="ECO:0000256" key="2">
    <source>
        <dbReference type="ARBA" id="ARBA00023043"/>
    </source>
</evidence>
<dbReference type="GeneID" id="25791623"/>
<feature type="repeat" description="ANK" evidence="3">
    <location>
        <begin position="1438"/>
        <end position="1467"/>
    </location>
</feature>
<dbReference type="Proteomes" id="UP000007115">
    <property type="component" value="Unassembled WGS sequence"/>
</dbReference>
<dbReference type="InParanoid" id="G9MS37"/>
<feature type="repeat" description="ANK" evidence="3">
    <location>
        <begin position="1313"/>
        <end position="1345"/>
    </location>
</feature>
<dbReference type="SMART" id="SM00248">
    <property type="entry name" value="ANK"/>
    <property type="match status" value="13"/>
</dbReference>
<dbReference type="Gene3D" id="3.40.50.300">
    <property type="entry name" value="P-loop containing nucleotide triphosphate hydrolases"/>
    <property type="match status" value="1"/>
</dbReference>
<dbReference type="PRINTS" id="PR01415">
    <property type="entry name" value="ANKYRIN"/>
</dbReference>
<dbReference type="eggNOG" id="KOG4177">
    <property type="taxonomic scope" value="Eukaryota"/>
</dbReference>
<dbReference type="Pfam" id="PF12796">
    <property type="entry name" value="Ank_2"/>
    <property type="match status" value="3"/>
</dbReference>
<dbReference type="OMA" id="RREWMQA"/>
<feature type="compositionally biased region" description="Polar residues" evidence="4">
    <location>
        <begin position="17"/>
        <end position="37"/>
    </location>
</feature>
<dbReference type="STRING" id="413071.G9MS37"/>
<dbReference type="InterPro" id="IPR027417">
    <property type="entry name" value="P-loop_NTPase"/>
</dbReference>
<feature type="repeat" description="ANK" evidence="3">
    <location>
        <begin position="872"/>
        <end position="904"/>
    </location>
</feature>
<dbReference type="PROSITE" id="PS50088">
    <property type="entry name" value="ANK_REPEAT"/>
    <property type="match status" value="8"/>
</dbReference>
<dbReference type="PROSITE" id="PS50297">
    <property type="entry name" value="ANK_REP_REGION"/>
    <property type="match status" value="5"/>
</dbReference>
<organism evidence="6 7">
    <name type="scientific">Hypocrea virens (strain Gv29-8 / FGSC 10586)</name>
    <name type="common">Gliocladium virens</name>
    <name type="synonym">Trichoderma virens</name>
    <dbReference type="NCBI Taxonomy" id="413071"/>
    <lineage>
        <taxon>Eukaryota</taxon>
        <taxon>Fungi</taxon>
        <taxon>Dikarya</taxon>
        <taxon>Ascomycota</taxon>
        <taxon>Pezizomycotina</taxon>
        <taxon>Sordariomycetes</taxon>
        <taxon>Hypocreomycetidae</taxon>
        <taxon>Hypocreales</taxon>
        <taxon>Hypocreaceae</taxon>
        <taxon>Trichoderma</taxon>
    </lineage>
</organism>
<keyword evidence="7" id="KW-1185">Reference proteome</keyword>
<accession>G9MS37</accession>
<evidence type="ECO:0000256" key="3">
    <source>
        <dbReference type="PROSITE-ProRule" id="PRU00023"/>
    </source>
</evidence>
<sequence>MGVRDWLKKRKAKDSRANTSNQTDTAHSDENQLQQQQDESREPSEAPDGLDCSNKSPEKVESRRIEDAPIRELWDIAYEKLRKEDGRVIADYEATLIGSVTAGLGQSLNLKQNRREWMQAILQSKMDEVNENKSKLESGDIKAQAKDVMQLVLNVVNSANGYIGSAASSNPYTSIAWTGVSFLLPLLMNVSEEMASLAKGLDYIASLIAQSHLREELYVERYESGSNHHERFQPSRVHYKIALERLYRQILRFQAKICHYYSKNPGIRYGLDAVKWNGWAPLVDEIRDRERNFFAVEDRWRDIQRYEERLAIINSFSAMNTNLSALTDREFADLLQWLCDIDPSSMYNAARGRHEAGTCEWLIKNSEEFKTWETSGGSLLWLHGKAGSGKSILTSSVIKHLQQRCASESSNVVSYFYFSFSDLKKQEVDGMLASLIKQICSYQPYTSQLIQRLRMYKMKGERPDTETLEAILIDSASELTNLYVVIDALDECPLLNQQRNKLLKSLRRILAISPNNFHVFLTSRKEPDIDSKIRSVLSSPDRIEIDLLARQQILNDDINHYIKSQLSTEDYATWPPSVKEETRKALIEKADCMFQYVRFQLEALQSLSSPADVRKGLRNLPTGLDATYDRILGSIDHNFREQVIHSLEWLAFSMEVLSIEELAEIFILRPHSDGTFDEARRLFSPTDVLKYFPGLIITQKGHSPRYYNETRTEIRLVHFSLKEYLISSRIVNGPTSVFSFTEMNAHLSIMQSCLTYLNHLNSWVRSLGEKLFYPSIVFSTYPLSGYAAHNWMAHLEQIPRISWSAEITRDAASALAVNSQSLLTLVNITRDSFDYELILKPYCFTAQRGHIQLTEMLMYPEYGVNKYVTREELGDTLHDLAFKGKVDMMQLFLKAGADVNAQGGIWGTALEAAARGGHLNALKLLVSSGANVNSLSSLTGIPHSATDCLRFLLDSGADINMQGEFHRTALHKAVQSGRDEKFDLLLERGADVNALGGHGTPLQTVCRDEPNSYLRPKAPTIARYVKKLLESGADPNLRGGDYGTPLQLACGNSILFPDYQIAMEIVKLLTDNGTVENGTVVNGFVVKKYDTGSPATVKSVHPSAIEVVKLLLDHGAKIGQLGGTDSGMALHDACDRRSVKNIHWLLDHGADVNAESDTYGTPLQAIMRSRFKGRRTDERKRRFNREMMLIVQLLISKGAHVNHINQKSGPYRTALQAACDNLYLDVEAICLLIDYGADVNAEGGEYGTALGVACQSTRSGNDLMQLVQLLIKHGADVNAKDGKYGAPLTIACRGGTEELVRLLLESGADVRHQNYAAWHAAVRSGSVDMLTLLLDQGIDINRVHEEYGTALNTAIESWIVTSVIDQESHDKVCFLLKHGANVEVKGGKFGFALQTACAPESSESTLPRDIDIISGRTKLLLEQCPDIDVNAKGGMFGSALQAAAFSGQTESVRLLLARGADIGARDGKCGSALNAAIFGGYWDIVEILLQAGATPDYRLQKQPDEEWLQRVGEGSLKIVERRRRRSHEENGRSAVARYRKFWEVESGSASGSE</sequence>
<feature type="repeat" description="ANK" evidence="3">
    <location>
        <begin position="965"/>
        <end position="997"/>
    </location>
</feature>
<dbReference type="Pfam" id="PF24883">
    <property type="entry name" value="NPHP3_N"/>
    <property type="match status" value="1"/>
</dbReference>
<feature type="repeat" description="ANK" evidence="3">
    <location>
        <begin position="1283"/>
        <end position="1315"/>
    </location>
</feature>
<proteinExistence type="predicted"/>
<dbReference type="SUPFAM" id="SSF48403">
    <property type="entry name" value="Ankyrin repeat"/>
    <property type="match status" value="3"/>
</dbReference>
<dbReference type="PANTHER" id="PTHR24198">
    <property type="entry name" value="ANKYRIN REPEAT AND PROTEIN KINASE DOMAIN-CONTAINING PROTEIN"/>
    <property type="match status" value="1"/>
</dbReference>
<keyword evidence="1" id="KW-0677">Repeat</keyword>
<dbReference type="SUPFAM" id="SSF52540">
    <property type="entry name" value="P-loop containing nucleoside triphosphate hydrolases"/>
    <property type="match status" value="1"/>
</dbReference>